<organism evidence="2 3">
    <name type="scientific">Amanita thiersii Skay4041</name>
    <dbReference type="NCBI Taxonomy" id="703135"/>
    <lineage>
        <taxon>Eukaryota</taxon>
        <taxon>Fungi</taxon>
        <taxon>Dikarya</taxon>
        <taxon>Basidiomycota</taxon>
        <taxon>Agaricomycotina</taxon>
        <taxon>Agaricomycetes</taxon>
        <taxon>Agaricomycetidae</taxon>
        <taxon>Agaricales</taxon>
        <taxon>Pluteineae</taxon>
        <taxon>Amanitaceae</taxon>
        <taxon>Amanita</taxon>
    </lineage>
</organism>
<dbReference type="GO" id="GO:0006950">
    <property type="term" value="P:response to stress"/>
    <property type="evidence" value="ECO:0007669"/>
    <property type="project" value="UniProtKB-ARBA"/>
</dbReference>
<dbReference type="STRING" id="703135.A0A2A9NVW6"/>
<keyword evidence="3" id="KW-1185">Reference proteome</keyword>
<dbReference type="PANTHER" id="PTHR23099:SF0">
    <property type="entry name" value="GERM CELL NUCLEAR ACIDIC PROTEIN"/>
    <property type="match status" value="1"/>
</dbReference>
<dbReference type="Pfam" id="PF10263">
    <property type="entry name" value="SprT-like"/>
    <property type="match status" value="1"/>
</dbReference>
<dbReference type="EMBL" id="KZ301969">
    <property type="protein sequence ID" value="PFH54709.1"/>
    <property type="molecule type" value="Genomic_DNA"/>
</dbReference>
<evidence type="ECO:0000313" key="3">
    <source>
        <dbReference type="Proteomes" id="UP000242287"/>
    </source>
</evidence>
<name>A0A2A9NVW6_9AGAR</name>
<dbReference type="OrthoDB" id="20772at2759"/>
<feature type="domain" description="SprT-like" evidence="1">
    <location>
        <begin position="92"/>
        <end position="249"/>
    </location>
</feature>
<reference evidence="2 3" key="1">
    <citation type="submission" date="2014-02" db="EMBL/GenBank/DDBJ databases">
        <title>Transposable element dynamics among asymbiotic and ectomycorrhizal Amanita fungi.</title>
        <authorList>
            <consortium name="DOE Joint Genome Institute"/>
            <person name="Hess J."/>
            <person name="Skrede I."/>
            <person name="Wolfe B."/>
            <person name="LaButti K."/>
            <person name="Ohm R.A."/>
            <person name="Grigoriev I.V."/>
            <person name="Pringle A."/>
        </authorList>
    </citation>
    <scope>NUCLEOTIDE SEQUENCE [LARGE SCALE GENOMIC DNA]</scope>
    <source>
        <strain evidence="2 3">SKay4041</strain>
    </source>
</reference>
<dbReference type="GO" id="GO:0005634">
    <property type="term" value="C:nucleus"/>
    <property type="evidence" value="ECO:0007669"/>
    <property type="project" value="TreeGrafter"/>
</dbReference>
<sequence length="285" mass="32647">MVVQCYLWQIVGTRNEPKSARKPICDLDGTRTRPDVSSRDTIHDGCRGSESEGACISFPSILSILLVIAGFISLNQSKKRKGNVNAERARRIKYAEDLFRELNRVTFKGNLPEDTKLIWNKRLLTTAGRAKWHRSRDGSQRTEIELADKILDCDERIRNTLSHEMCHLATWIIDRDPKQGHGKLWKHWAAKVMKHRPEIKISTRHDYDISYPYQWKCANCAKIYGRFSKSIHPAECICGACKQGELIPLFHEKPKKTKAIPTLATSEPKGKSQSRNVMPLIFIPL</sequence>
<dbReference type="InterPro" id="IPR006640">
    <property type="entry name" value="SprT-like_domain"/>
</dbReference>
<dbReference type="Proteomes" id="UP000242287">
    <property type="component" value="Unassembled WGS sequence"/>
</dbReference>
<dbReference type="AlphaFoldDB" id="A0A2A9NVW6"/>
<evidence type="ECO:0000259" key="1">
    <source>
        <dbReference type="SMART" id="SM00731"/>
    </source>
</evidence>
<dbReference type="PANTHER" id="PTHR23099">
    <property type="entry name" value="TRANSCRIPTIONAL REGULATOR"/>
    <property type="match status" value="1"/>
</dbReference>
<dbReference type="SMART" id="SM00731">
    <property type="entry name" value="SprT"/>
    <property type="match status" value="1"/>
</dbReference>
<evidence type="ECO:0000313" key="2">
    <source>
        <dbReference type="EMBL" id="PFH54709.1"/>
    </source>
</evidence>
<accession>A0A2A9NVW6</accession>
<gene>
    <name evidence="2" type="ORF">AMATHDRAFT_135041</name>
</gene>
<protein>
    <recommendedName>
        <fullName evidence="1">SprT-like domain-containing protein</fullName>
    </recommendedName>
</protein>
<proteinExistence type="predicted"/>